<dbReference type="SUPFAM" id="SSF53098">
    <property type="entry name" value="Ribonuclease H-like"/>
    <property type="match status" value="1"/>
</dbReference>
<dbReference type="STRING" id="1855912.LuPra_03501"/>
<dbReference type="InterPro" id="IPR001584">
    <property type="entry name" value="Integrase_cat-core"/>
</dbReference>
<keyword evidence="4" id="KW-1185">Reference proteome</keyword>
<dbReference type="AlphaFoldDB" id="A0A143PPC1"/>
<dbReference type="Gene3D" id="1.10.10.60">
    <property type="entry name" value="Homeodomain-like"/>
    <property type="match status" value="1"/>
</dbReference>
<dbReference type="KEGG" id="abac:LuPra_03501"/>
<feature type="domain" description="Integrase catalytic" evidence="1">
    <location>
        <begin position="117"/>
        <end position="292"/>
    </location>
</feature>
<accession>A0A143PPC1</accession>
<dbReference type="SUPFAM" id="SSF46689">
    <property type="entry name" value="Homeodomain-like"/>
    <property type="match status" value="1"/>
</dbReference>
<evidence type="ECO:0000313" key="3">
    <source>
        <dbReference type="EMBL" id="AMY11852.1"/>
    </source>
</evidence>
<evidence type="ECO:0000313" key="2">
    <source>
        <dbReference type="EMBL" id="AMY10271.1"/>
    </source>
</evidence>
<dbReference type="PANTHER" id="PTHR35004">
    <property type="entry name" value="TRANSPOSASE RV3428C-RELATED"/>
    <property type="match status" value="1"/>
</dbReference>
<protein>
    <submittedName>
        <fullName evidence="2">Transposase</fullName>
    </submittedName>
</protein>
<dbReference type="PANTHER" id="PTHR35004:SF7">
    <property type="entry name" value="INTEGRASE PROTEIN"/>
    <property type="match status" value="1"/>
</dbReference>
<evidence type="ECO:0000313" key="4">
    <source>
        <dbReference type="Proteomes" id="UP000076079"/>
    </source>
</evidence>
<sequence>MDQVHVVRHKVLVEGRSQRAVARELGLSRVTVKKYLAQAAPVRHEAQPRPRPVSAAVAPRIAALLEEAPRWTTPKQRLTATRLHQLLRAEGHDVGVSLVKAAVAEWKRQRREPLIPLTYRPGELAEVDFFEVQVDVAGRRQKAWLFVLRLMYSGRDFGWIYERQDQVSFLDGHVRAFAHLGGAPTRVAYDNLKPAVARILAGGERALTIRFAALASHYLFEPSFCRPGVGHDKGGVESRGKYIRLQALTPIPAGDTLDAINTQLLAQLDARRDTRRHGTEATIGVRSAEEQRLLRPLDVPFVAEAAVPVSIAPRALARVHGAWYSVPCAWAGLDLTAWVGATTVTIVGRDGRRISHPRQRFGGRSIDYRHYLPALAIKPQAVRQVAPDLVRDLGDPFPAVWANLTAQHAPRDAARHLAKILGDLHAAGAAVVVPALERALRDGTPLRLAVHAEAPPVLGAEAVPASLRDVAITSGVAADYDRWLQDGAA</sequence>
<dbReference type="GO" id="GO:0015074">
    <property type="term" value="P:DNA integration"/>
    <property type="evidence" value="ECO:0007669"/>
    <property type="project" value="InterPro"/>
</dbReference>
<dbReference type="EMBL" id="CP015136">
    <property type="protein sequence ID" value="AMY10271.1"/>
    <property type="molecule type" value="Genomic_DNA"/>
</dbReference>
<dbReference type="PROSITE" id="PS50994">
    <property type="entry name" value="INTEGRASE"/>
    <property type="match status" value="1"/>
</dbReference>
<dbReference type="Gene3D" id="3.30.420.10">
    <property type="entry name" value="Ribonuclease H-like superfamily/Ribonuclease H"/>
    <property type="match status" value="1"/>
</dbReference>
<proteinExistence type="predicted"/>
<dbReference type="KEGG" id="abac:LuPra_05117"/>
<dbReference type="NCBIfam" id="NF033546">
    <property type="entry name" value="transpos_IS21"/>
    <property type="match status" value="1"/>
</dbReference>
<dbReference type="InterPro" id="IPR012337">
    <property type="entry name" value="RNaseH-like_sf"/>
</dbReference>
<dbReference type="GO" id="GO:0003676">
    <property type="term" value="F:nucleic acid binding"/>
    <property type="evidence" value="ECO:0007669"/>
    <property type="project" value="InterPro"/>
</dbReference>
<dbReference type="InterPro" id="IPR009057">
    <property type="entry name" value="Homeodomain-like_sf"/>
</dbReference>
<organism evidence="2 4">
    <name type="scientific">Luteitalea pratensis</name>
    <dbReference type="NCBI Taxonomy" id="1855912"/>
    <lineage>
        <taxon>Bacteria</taxon>
        <taxon>Pseudomonadati</taxon>
        <taxon>Acidobacteriota</taxon>
        <taxon>Vicinamibacteria</taxon>
        <taxon>Vicinamibacterales</taxon>
        <taxon>Vicinamibacteraceae</taxon>
        <taxon>Luteitalea</taxon>
    </lineage>
</organism>
<evidence type="ECO:0000259" key="1">
    <source>
        <dbReference type="PROSITE" id="PS50994"/>
    </source>
</evidence>
<name>A0A143PPC1_LUTPR</name>
<dbReference type="Pfam" id="PF00665">
    <property type="entry name" value="rve"/>
    <property type="match status" value="1"/>
</dbReference>
<dbReference type="RefSeq" id="WP_162271433.1">
    <property type="nucleotide sequence ID" value="NZ_CP015136.1"/>
</dbReference>
<dbReference type="InterPro" id="IPR036397">
    <property type="entry name" value="RNaseH_sf"/>
</dbReference>
<dbReference type="EMBL" id="CP015136">
    <property type="protein sequence ID" value="AMY11852.1"/>
    <property type="molecule type" value="Genomic_DNA"/>
</dbReference>
<reference evidence="2 4" key="1">
    <citation type="journal article" date="2016" name="Genome Announc.">
        <title>First Complete Genome Sequence of a Subdivision 6 Acidobacterium Strain.</title>
        <authorList>
            <person name="Huang S."/>
            <person name="Vieira S."/>
            <person name="Bunk B."/>
            <person name="Riedel T."/>
            <person name="Sproer C."/>
            <person name="Overmann J."/>
        </authorList>
    </citation>
    <scope>NUCLEOTIDE SEQUENCE [LARGE SCALE GENOMIC DNA]</scope>
    <source>
        <strain evidence="2">DSM 100886</strain>
        <strain evidence="4">DSM 100886 HEG_-6_39</strain>
    </source>
</reference>
<dbReference type="Proteomes" id="UP000076079">
    <property type="component" value="Chromosome"/>
</dbReference>
<gene>
    <name evidence="2" type="ORF">LuPra_03501</name>
    <name evidence="3" type="ORF">LuPra_05117</name>
</gene>
<reference evidence="4" key="2">
    <citation type="submission" date="2016-04" db="EMBL/GenBank/DDBJ databases">
        <title>First Complete Genome Sequence of a Subdivision 6 Acidobacterium.</title>
        <authorList>
            <person name="Huang S."/>
            <person name="Vieira S."/>
            <person name="Bunk B."/>
            <person name="Riedel T."/>
            <person name="Sproeer C."/>
            <person name="Overmann J."/>
        </authorList>
    </citation>
    <scope>NUCLEOTIDE SEQUENCE [LARGE SCALE GENOMIC DNA]</scope>
    <source>
        <strain evidence="4">DSM 100886 HEG_-6_39</strain>
    </source>
</reference>